<dbReference type="STRING" id="1576369.SAMN05421753_11965"/>
<dbReference type="EMBL" id="FOQD01000019">
    <property type="protein sequence ID" value="SFJ38102.1"/>
    <property type="molecule type" value="Genomic_DNA"/>
</dbReference>
<evidence type="ECO:0000313" key="1">
    <source>
        <dbReference type="EMBL" id="SFJ38102.1"/>
    </source>
</evidence>
<gene>
    <name evidence="1" type="ORF">SAMN05421753_11965</name>
</gene>
<keyword evidence="2" id="KW-1185">Reference proteome</keyword>
<reference evidence="2" key="1">
    <citation type="submission" date="2016-10" db="EMBL/GenBank/DDBJ databases">
        <authorList>
            <person name="Varghese N."/>
            <person name="Submissions S."/>
        </authorList>
    </citation>
    <scope>NUCLEOTIDE SEQUENCE [LARGE SCALE GENOMIC DNA]</scope>
    <source>
        <strain evidence="2">DSM 26348</strain>
    </source>
</reference>
<organism evidence="1 2">
    <name type="scientific">Planctomicrobium piriforme</name>
    <dbReference type="NCBI Taxonomy" id="1576369"/>
    <lineage>
        <taxon>Bacteria</taxon>
        <taxon>Pseudomonadati</taxon>
        <taxon>Planctomycetota</taxon>
        <taxon>Planctomycetia</taxon>
        <taxon>Planctomycetales</taxon>
        <taxon>Planctomycetaceae</taxon>
        <taxon>Planctomicrobium</taxon>
    </lineage>
</organism>
<protein>
    <submittedName>
        <fullName evidence="1">Uncharacterized protein</fullName>
    </submittedName>
</protein>
<name>A0A1I3QXB6_9PLAN</name>
<dbReference type="Proteomes" id="UP000199518">
    <property type="component" value="Unassembled WGS sequence"/>
</dbReference>
<proteinExistence type="predicted"/>
<dbReference type="AlphaFoldDB" id="A0A1I3QXB6"/>
<evidence type="ECO:0000313" key="2">
    <source>
        <dbReference type="Proteomes" id="UP000199518"/>
    </source>
</evidence>
<sequence>MSGPNPADFGKTTLIRGAAVLPIARLMITVAAGAAPAGKFFPVPVPIACAFDAWEPGFLY</sequence>
<accession>A0A1I3QXB6</accession>